<dbReference type="Gene3D" id="1.10.10.10">
    <property type="entry name" value="Winged helix-like DNA-binding domain superfamily/Winged helix DNA-binding domain"/>
    <property type="match status" value="1"/>
</dbReference>
<dbReference type="PATRIC" id="fig|329854.7.peg.4588"/>
<evidence type="ECO:0000256" key="1">
    <source>
        <dbReference type="ARBA" id="ARBA00023125"/>
    </source>
</evidence>
<dbReference type="PANTHER" id="PTHR35807">
    <property type="entry name" value="TRANSCRIPTIONAL REGULATOR REDD-RELATED"/>
    <property type="match status" value="1"/>
</dbReference>
<dbReference type="GO" id="GO:0000160">
    <property type="term" value="P:phosphorelay signal transduction system"/>
    <property type="evidence" value="ECO:0007669"/>
    <property type="project" value="InterPro"/>
</dbReference>
<dbReference type="RefSeq" id="WP_156482095.1">
    <property type="nucleotide sequence ID" value="NZ_KQ968737.1"/>
</dbReference>
<accession>A0A139KUL9</accession>
<keyword evidence="1" id="KW-0238">DNA-binding</keyword>
<dbReference type="GO" id="GO:0003677">
    <property type="term" value="F:DNA binding"/>
    <property type="evidence" value="ECO:0007669"/>
    <property type="project" value="UniProtKB-KW"/>
</dbReference>
<dbReference type="GO" id="GO:0006355">
    <property type="term" value="P:regulation of DNA-templated transcription"/>
    <property type="evidence" value="ECO:0007669"/>
    <property type="project" value="InterPro"/>
</dbReference>
<evidence type="ECO:0000313" key="5">
    <source>
        <dbReference type="Proteomes" id="UP000070319"/>
    </source>
</evidence>
<evidence type="ECO:0000259" key="3">
    <source>
        <dbReference type="SMART" id="SM00862"/>
    </source>
</evidence>
<gene>
    <name evidence="4" type="ORF">HMPREF2531_04512</name>
</gene>
<dbReference type="InterPro" id="IPR015915">
    <property type="entry name" value="Kelch-typ_b-propeller"/>
</dbReference>
<dbReference type="Proteomes" id="UP000070319">
    <property type="component" value="Unassembled WGS sequence"/>
</dbReference>
<dbReference type="InterPro" id="IPR001867">
    <property type="entry name" value="OmpR/PhoB-type_DNA-bd"/>
</dbReference>
<feature type="transmembrane region" description="Helical" evidence="2">
    <location>
        <begin position="548"/>
        <end position="568"/>
    </location>
</feature>
<feature type="domain" description="OmpR/PhoB-type" evidence="3">
    <location>
        <begin position="624"/>
        <end position="702"/>
    </location>
</feature>
<keyword evidence="2" id="KW-1133">Transmembrane helix</keyword>
<keyword evidence="2" id="KW-0812">Transmembrane</keyword>
<dbReference type="AlphaFoldDB" id="A0A139KUL9"/>
<dbReference type="InterPro" id="IPR036388">
    <property type="entry name" value="WH-like_DNA-bd_sf"/>
</dbReference>
<protein>
    <submittedName>
        <fullName evidence="4">Kelch repeat protein</fullName>
    </submittedName>
</protein>
<evidence type="ECO:0000256" key="2">
    <source>
        <dbReference type="SAM" id="Phobius"/>
    </source>
</evidence>
<comment type="caution">
    <text evidence="4">The sequence shown here is derived from an EMBL/GenBank/DDBJ whole genome shotgun (WGS) entry which is preliminary data.</text>
</comment>
<reference evidence="4 5" key="1">
    <citation type="submission" date="2016-02" db="EMBL/GenBank/DDBJ databases">
        <authorList>
            <person name="Wen L."/>
            <person name="He K."/>
            <person name="Yang H."/>
        </authorList>
    </citation>
    <scope>NUCLEOTIDE SEQUENCE [LARGE SCALE GENOMIC DNA]</scope>
    <source>
        <strain evidence="4 5">KLE1704</strain>
    </source>
</reference>
<dbReference type="EMBL" id="LTDF01000163">
    <property type="protein sequence ID" value="KXT42869.1"/>
    <property type="molecule type" value="Genomic_DNA"/>
</dbReference>
<dbReference type="SUPFAM" id="SSF46894">
    <property type="entry name" value="C-terminal effector domain of the bipartite response regulators"/>
    <property type="match status" value="1"/>
</dbReference>
<keyword evidence="2" id="KW-0472">Membrane</keyword>
<name>A0A139KUL9_9BACE</name>
<dbReference type="InterPro" id="IPR016032">
    <property type="entry name" value="Sig_transdc_resp-reg_C-effctor"/>
</dbReference>
<dbReference type="SUPFAM" id="SSF50965">
    <property type="entry name" value="Galactose oxidase, central domain"/>
    <property type="match status" value="1"/>
</dbReference>
<proteinExistence type="predicted"/>
<organism evidence="4">
    <name type="scientific">Bacteroides intestinalis</name>
    <dbReference type="NCBI Taxonomy" id="329854"/>
    <lineage>
        <taxon>Bacteria</taxon>
        <taxon>Pseudomonadati</taxon>
        <taxon>Bacteroidota</taxon>
        <taxon>Bacteroidia</taxon>
        <taxon>Bacteroidales</taxon>
        <taxon>Bacteroidaceae</taxon>
        <taxon>Bacteroides</taxon>
    </lineage>
</organism>
<dbReference type="PANTHER" id="PTHR35807:SF1">
    <property type="entry name" value="TRANSCRIPTIONAL REGULATOR REDD"/>
    <property type="match status" value="1"/>
</dbReference>
<dbReference type="Gene3D" id="2.120.10.80">
    <property type="entry name" value="Kelch-type beta propeller"/>
    <property type="match status" value="1"/>
</dbReference>
<dbReference type="InterPro" id="IPR011043">
    <property type="entry name" value="Gal_Oxase/kelch_b-propeller"/>
</dbReference>
<dbReference type="SMART" id="SM00862">
    <property type="entry name" value="Trans_reg_C"/>
    <property type="match status" value="1"/>
</dbReference>
<dbReference type="InterPro" id="IPR051677">
    <property type="entry name" value="AfsR-DnrI-RedD_regulator"/>
</dbReference>
<sequence length="849" mass="98736">MKQTIIYILSLFILIFDLKAEGLYFQSYEVNKDLRTTLNLTPEETLSLAKGFSMDFDLKLRREKHNFGYIFRMIINDNQNLDLVVRSSSPSRSYFLIIGNENRLTYSCENNRQDDIEWTHITICYTKGNDELTLKIGDTVQKLKLNGTIPSFTNVKLFFGETKHHIYSTTDVAPMTIRNIELKQTGGKHFLWELCKHCKNEIRDKYHNTKATVTHPVWLIDQKAHWKKCATVSATQRHFWAFNEKDSKIYIAGPQNLYIYDLDLNQFFDTIVSKNGSCFYSDAARLLFDSGKNKLLSYEIDSTHIESFDFVQNRWESKHSTSSSPRFWHHNHFISSQDSSLYCFGGYGQHLYKSILKKFSFKTKQWQEKDLSSYITPRYLAALGQSSGKVYIFGGYGSQTGEQQVSPRYFYDLYELNPQNYVIKKIWEYDNLENSFVQGNSMVIDSEKKCFYTLCYPSEKYHSYIYLNKFSLEKPIRTILADSIPFLFNDTESMCDLYFDKKSNKFIALVQELSTQNQYEISIYSLNFPPITHSEIYQLQTSSSNHSVIYFISLLLFAITLLIFCYLYKKRRRSQKKKPTYPIIEKFATNMEETNTEINTPHILKKRQSSITFLGGFQVIGINGDDITGAFTPTLKNLLVLILLNTMTKKKGISSEMLIERFWYDKNESSARNNLSVNIKRLRSLLEQVGPIQVVHSNGYWTIELSDSITCDYKNVSQSLESIQENPNSFSENQINQILNQLALGTLLPSIQNEWIDEYKSNYTNQAIESLRLLLDIVSISNELKCKICNTILMLDSLDEDALIEKCKTLYILGRKGQAKNTYDTYCKNYLALLNTEFKTSFSDIIQKK</sequence>
<evidence type="ECO:0000313" key="4">
    <source>
        <dbReference type="EMBL" id="KXT42869.1"/>
    </source>
</evidence>